<dbReference type="EMBL" id="CACTIH010000041">
    <property type="protein sequence ID" value="CAA2939149.1"/>
    <property type="molecule type" value="Genomic_DNA"/>
</dbReference>
<dbReference type="EC" id="3.1.2.-" evidence="11"/>
<evidence type="ECO:0000256" key="6">
    <source>
        <dbReference type="ARBA" id="ARBA00022801"/>
    </source>
</evidence>
<comment type="similarity">
    <text evidence="2 11">Belongs to the acyl-ACP thioesterase family.</text>
</comment>
<organism evidence="15 16">
    <name type="scientific">Olea europaea subsp. europaea</name>
    <dbReference type="NCBI Taxonomy" id="158383"/>
    <lineage>
        <taxon>Eukaryota</taxon>
        <taxon>Viridiplantae</taxon>
        <taxon>Streptophyta</taxon>
        <taxon>Embryophyta</taxon>
        <taxon>Tracheophyta</taxon>
        <taxon>Spermatophyta</taxon>
        <taxon>Magnoliopsida</taxon>
        <taxon>eudicotyledons</taxon>
        <taxon>Gunneridae</taxon>
        <taxon>Pentapetalae</taxon>
        <taxon>asterids</taxon>
        <taxon>lamiids</taxon>
        <taxon>Lamiales</taxon>
        <taxon>Oleaceae</taxon>
        <taxon>Oleeae</taxon>
        <taxon>Olea</taxon>
    </lineage>
</organism>
<dbReference type="InterPro" id="IPR002864">
    <property type="entry name" value="Acyl-ACP_thioesterase_NHD"/>
</dbReference>
<evidence type="ECO:0000256" key="8">
    <source>
        <dbReference type="ARBA" id="ARBA00022946"/>
    </source>
</evidence>
<feature type="domain" description="Acyl-ACP thioesterase-like C-terminal" evidence="14">
    <location>
        <begin position="158"/>
        <end position="252"/>
    </location>
</feature>
<reference evidence="15 16" key="1">
    <citation type="submission" date="2019-12" db="EMBL/GenBank/DDBJ databases">
        <authorList>
            <person name="Alioto T."/>
            <person name="Alioto T."/>
            <person name="Gomez Garrido J."/>
        </authorList>
    </citation>
    <scope>NUCLEOTIDE SEQUENCE [LARGE SCALE GENOMIC DNA]</scope>
</reference>
<evidence type="ECO:0000256" key="3">
    <source>
        <dbReference type="ARBA" id="ARBA00022516"/>
    </source>
</evidence>
<dbReference type="InterPro" id="IPR029069">
    <property type="entry name" value="HotDog_dom_sf"/>
</dbReference>
<evidence type="ECO:0000256" key="12">
    <source>
        <dbReference type="SAM" id="SignalP"/>
    </source>
</evidence>
<name>A0A8S0PBZ3_OLEEU</name>
<evidence type="ECO:0000256" key="4">
    <source>
        <dbReference type="ARBA" id="ARBA00022528"/>
    </source>
</evidence>
<keyword evidence="3 11" id="KW-0444">Lipid biosynthesis</keyword>
<proteinExistence type="inferred from homology"/>
<dbReference type="InterPro" id="IPR045023">
    <property type="entry name" value="FATA/B"/>
</dbReference>
<comment type="subcellular location">
    <subcellularLocation>
        <location evidence="1 11">Plastid</location>
        <location evidence="1 11">Chloroplast</location>
    </subcellularLocation>
</comment>
<dbReference type="Gene3D" id="3.10.129.10">
    <property type="entry name" value="Hotdog Thioesterase"/>
    <property type="match status" value="1"/>
</dbReference>
<evidence type="ECO:0000256" key="1">
    <source>
        <dbReference type="ARBA" id="ARBA00004229"/>
    </source>
</evidence>
<dbReference type="Pfam" id="PF20791">
    <property type="entry name" value="Acyl-ACP_TE_C"/>
    <property type="match status" value="1"/>
</dbReference>
<keyword evidence="10 11" id="KW-0275">Fatty acid biosynthesis</keyword>
<dbReference type="OrthoDB" id="618395at2759"/>
<keyword evidence="9 11" id="KW-0443">Lipid metabolism</keyword>
<evidence type="ECO:0000259" key="14">
    <source>
        <dbReference type="Pfam" id="PF20791"/>
    </source>
</evidence>
<keyword evidence="7 11" id="KW-0276">Fatty acid metabolism</keyword>
<accession>A0A8S0PBZ3</accession>
<evidence type="ECO:0000256" key="11">
    <source>
        <dbReference type="RuleBase" id="RU363096"/>
    </source>
</evidence>
<evidence type="ECO:0000259" key="13">
    <source>
        <dbReference type="Pfam" id="PF01643"/>
    </source>
</evidence>
<feature type="domain" description="Acyl-ACP thioesterase N-terminal hotdog" evidence="13">
    <location>
        <begin position="3"/>
        <end position="109"/>
    </location>
</feature>
<dbReference type="PANTHER" id="PTHR31727">
    <property type="entry name" value="OLEOYL-ACYL CARRIER PROTEIN THIOESTERASE 1, CHLOROPLASTIC"/>
    <property type="match status" value="1"/>
</dbReference>
<dbReference type="InterPro" id="IPR049427">
    <property type="entry name" value="Acyl-ACP_TE_C"/>
</dbReference>
<keyword evidence="6 11" id="KW-0378">Hydrolase</keyword>
<dbReference type="AlphaFoldDB" id="A0A8S0PBZ3"/>
<feature type="chain" id="PRO_5035934554" description="Acyl-[acyl-carrier-protein] hydrolase" evidence="12">
    <location>
        <begin position="20"/>
        <end position="252"/>
    </location>
</feature>
<keyword evidence="12" id="KW-0732">Signal</keyword>
<feature type="signal peptide" evidence="12">
    <location>
        <begin position="1"/>
        <end position="19"/>
    </location>
</feature>
<keyword evidence="4 11" id="KW-0150">Chloroplast</keyword>
<evidence type="ECO:0000256" key="7">
    <source>
        <dbReference type="ARBA" id="ARBA00022832"/>
    </source>
</evidence>
<dbReference type="Pfam" id="PF01643">
    <property type="entry name" value="Acyl-ACP_TE"/>
    <property type="match status" value="1"/>
</dbReference>
<dbReference type="Proteomes" id="UP000594638">
    <property type="component" value="Unassembled WGS sequence"/>
</dbReference>
<sequence length="252" mass="29335">MNTFLAGLLRIALNHVASSGVGGNGFGATTEMSLKKLIWVITRVHVEVDKYSSWDDAVEIDNRVDAARKNGMRHDWIIRDFYTHKIITRALEQQETRRLCKIPDEVKKEVQPFYFNRTAIATEDIDSERLKRSLMNLQKITDFATKKCCPKNRDFVTKPRWSGMIANQHVNNVKYIGWISENVPINVLEDYNLKSMTLEYRRECRQSNVLESLTSMKAKIAENNSAKEDFECTHLLRMEDNNEEIFQARSLW</sequence>
<protein>
    <recommendedName>
        <fullName evidence="11">Acyl-[acyl-carrier-protein] hydrolase</fullName>
        <ecNumber evidence="11">3.1.2.-</ecNumber>
    </recommendedName>
</protein>
<evidence type="ECO:0000313" key="16">
    <source>
        <dbReference type="Proteomes" id="UP000594638"/>
    </source>
</evidence>
<keyword evidence="8" id="KW-0809">Transit peptide</keyword>
<dbReference type="SUPFAM" id="SSF54637">
    <property type="entry name" value="Thioesterase/thiol ester dehydrase-isomerase"/>
    <property type="match status" value="2"/>
</dbReference>
<evidence type="ECO:0000256" key="2">
    <source>
        <dbReference type="ARBA" id="ARBA00006500"/>
    </source>
</evidence>
<evidence type="ECO:0000313" key="15">
    <source>
        <dbReference type="EMBL" id="CAA2939149.1"/>
    </source>
</evidence>
<keyword evidence="5 11" id="KW-0934">Plastid</keyword>
<gene>
    <name evidence="15" type="ORF">OLEA9_A028836</name>
</gene>
<dbReference type="GO" id="GO:0009507">
    <property type="term" value="C:chloroplast"/>
    <property type="evidence" value="ECO:0007669"/>
    <property type="project" value="UniProtKB-SubCell"/>
</dbReference>
<dbReference type="GO" id="GO:0016297">
    <property type="term" value="F:fatty acyl-[ACP] hydrolase activity"/>
    <property type="evidence" value="ECO:0007669"/>
    <property type="project" value="InterPro"/>
</dbReference>
<dbReference type="Gramene" id="OE9A028836T1">
    <property type="protein sequence ID" value="OE9A028836C1"/>
    <property type="gene ID" value="OE9A028836"/>
</dbReference>
<evidence type="ECO:0000256" key="9">
    <source>
        <dbReference type="ARBA" id="ARBA00023098"/>
    </source>
</evidence>
<comment type="caution">
    <text evidence="15">The sequence shown here is derived from an EMBL/GenBank/DDBJ whole genome shotgun (WGS) entry which is preliminary data.</text>
</comment>
<evidence type="ECO:0000256" key="10">
    <source>
        <dbReference type="ARBA" id="ARBA00023160"/>
    </source>
</evidence>
<comment type="function">
    <text evidence="11">Plays an essential role in chain termination during de novo fatty acid synthesis.</text>
</comment>
<keyword evidence="16" id="KW-1185">Reference proteome</keyword>
<evidence type="ECO:0000256" key="5">
    <source>
        <dbReference type="ARBA" id="ARBA00022640"/>
    </source>
</evidence>
<dbReference type="PANTHER" id="PTHR31727:SF5">
    <property type="entry name" value="ACYL-[ACYL-CARRIER-PROTEIN] HYDROLASE"/>
    <property type="match status" value="1"/>
</dbReference>
<dbReference type="GO" id="GO:0000036">
    <property type="term" value="F:acyl carrier activity"/>
    <property type="evidence" value="ECO:0007669"/>
    <property type="project" value="TreeGrafter"/>
</dbReference>